<keyword evidence="2" id="KW-1185">Reference proteome</keyword>
<evidence type="ECO:0000313" key="1">
    <source>
        <dbReference type="EMBL" id="TWV96195.1"/>
    </source>
</evidence>
<reference evidence="1 2" key="1">
    <citation type="submission" date="2019-08" db="EMBL/GenBank/DDBJ databases">
        <title>Whole genome sequencing of chitin degrading bacteria Chitinophaga pinensis YS16.</title>
        <authorList>
            <person name="Singh R.P."/>
            <person name="Manchanda G."/>
            <person name="Maurya I.K."/>
            <person name="Joshi N.K."/>
            <person name="Srivastava A.K."/>
        </authorList>
    </citation>
    <scope>NUCLEOTIDE SEQUENCE [LARGE SCALE GENOMIC DNA]</scope>
    <source>
        <strain evidence="1 2">YS-16</strain>
    </source>
</reference>
<evidence type="ECO:0008006" key="3">
    <source>
        <dbReference type="Google" id="ProtNLM"/>
    </source>
</evidence>
<name>A0A5C6LQY2_9BACT</name>
<proteinExistence type="predicted"/>
<organism evidence="1 2">
    <name type="scientific">Chitinophaga pinensis</name>
    <dbReference type="NCBI Taxonomy" id="79329"/>
    <lineage>
        <taxon>Bacteria</taxon>
        <taxon>Pseudomonadati</taxon>
        <taxon>Bacteroidota</taxon>
        <taxon>Chitinophagia</taxon>
        <taxon>Chitinophagales</taxon>
        <taxon>Chitinophagaceae</taxon>
        <taxon>Chitinophaga</taxon>
    </lineage>
</organism>
<gene>
    <name evidence="1" type="ORF">FEF09_23705</name>
</gene>
<dbReference type="EMBL" id="VOHS01000036">
    <property type="protein sequence ID" value="TWV96195.1"/>
    <property type="molecule type" value="Genomic_DNA"/>
</dbReference>
<evidence type="ECO:0000313" key="2">
    <source>
        <dbReference type="Proteomes" id="UP000318815"/>
    </source>
</evidence>
<sequence>MNRLMLVLHFIMLGILPGMARQQYGVSIPALQRLLDKSTTDTGKIRLSLAIAEAYIRLPGAEQKDMDSASLYMKQAAILNTRAGIPRWEARNYYLQAKAYREKDLYVEGKAAAVKAREY</sequence>
<protein>
    <recommendedName>
        <fullName evidence="3">Tetratricopeptide repeat protein</fullName>
    </recommendedName>
</protein>
<accession>A0A5C6LQY2</accession>
<dbReference type="Proteomes" id="UP000318815">
    <property type="component" value="Unassembled WGS sequence"/>
</dbReference>
<dbReference type="AlphaFoldDB" id="A0A5C6LQY2"/>
<comment type="caution">
    <text evidence="1">The sequence shown here is derived from an EMBL/GenBank/DDBJ whole genome shotgun (WGS) entry which is preliminary data.</text>
</comment>
<dbReference type="RefSeq" id="WP_146307402.1">
    <property type="nucleotide sequence ID" value="NZ_VOHS01000036.1"/>
</dbReference>